<evidence type="ECO:0000313" key="4">
    <source>
        <dbReference type="Proteomes" id="UP001259572"/>
    </source>
</evidence>
<dbReference type="SUPFAM" id="SSF56601">
    <property type="entry name" value="beta-lactamase/transpeptidase-like"/>
    <property type="match status" value="1"/>
</dbReference>
<reference evidence="3 4" key="1">
    <citation type="submission" date="2023-05" db="EMBL/GenBank/DDBJ databases">
        <authorList>
            <person name="Guo Y."/>
        </authorList>
    </citation>
    <scope>NUCLEOTIDE SEQUENCE [LARGE SCALE GENOMIC DNA]</scope>
    <source>
        <strain evidence="3 4">GR2756</strain>
    </source>
</reference>
<keyword evidence="4" id="KW-1185">Reference proteome</keyword>
<evidence type="ECO:0000256" key="1">
    <source>
        <dbReference type="SAM" id="Phobius"/>
    </source>
</evidence>
<dbReference type="GO" id="GO:0016787">
    <property type="term" value="F:hydrolase activity"/>
    <property type="evidence" value="ECO:0007669"/>
    <property type="project" value="UniProtKB-KW"/>
</dbReference>
<feature type="transmembrane region" description="Helical" evidence="1">
    <location>
        <begin position="532"/>
        <end position="550"/>
    </location>
</feature>
<dbReference type="Gene3D" id="3.40.710.10">
    <property type="entry name" value="DD-peptidase/beta-lactamase superfamily"/>
    <property type="match status" value="1"/>
</dbReference>
<feature type="transmembrane region" description="Helical" evidence="1">
    <location>
        <begin position="571"/>
        <end position="594"/>
    </location>
</feature>
<dbReference type="RefSeq" id="WP_315725874.1">
    <property type="nucleotide sequence ID" value="NZ_JAVUPU010000004.1"/>
</dbReference>
<proteinExistence type="predicted"/>
<dbReference type="EMBL" id="JAVUPU010000004">
    <property type="protein sequence ID" value="MDT9599181.1"/>
    <property type="molecule type" value="Genomic_DNA"/>
</dbReference>
<feature type="transmembrane region" description="Helical" evidence="1">
    <location>
        <begin position="606"/>
        <end position="629"/>
    </location>
</feature>
<accession>A0ABU3Q702</accession>
<feature type="domain" description="Beta-lactamase-related" evidence="2">
    <location>
        <begin position="79"/>
        <end position="392"/>
    </location>
</feature>
<keyword evidence="1" id="KW-0472">Membrane</keyword>
<dbReference type="Proteomes" id="UP001259572">
    <property type="component" value="Unassembled WGS sequence"/>
</dbReference>
<keyword evidence="3" id="KW-0378">Hydrolase</keyword>
<dbReference type="InterPro" id="IPR050491">
    <property type="entry name" value="AmpC-like"/>
</dbReference>
<comment type="caution">
    <text evidence="3">The sequence shown here is derived from an EMBL/GenBank/DDBJ whole genome shotgun (WGS) entry which is preliminary data.</text>
</comment>
<feature type="transmembrane region" description="Helical" evidence="1">
    <location>
        <begin position="641"/>
        <end position="660"/>
    </location>
</feature>
<name>A0ABU3Q702_9SPHN</name>
<sequence>MEIIGAFARQMHAVILFILFSFLVGGAPAHGRPADPPASQAAYQKSPAINPVAPIPSRLDKADVESWLDGFMSLALPRSDIAGATVAIVKDGQVLLTKGYGYADVERRVPVDADRHLFRIASISKLFTWTAVMQQVEKGKIDLDVDINHYLDFRIPPYRGKPLTMRNLMTHTAGFELVMRDLFSARPNGADLGAAVKLWVPSRIYAPGTTPTYSNYGPALAGYILERVSGEAFDDYVDRHILRPLGMSRSTSRQPLPSAFAKDLSEGYMLGSGASHPYEYVSYRPAGGMASTAPDMARFMIAHLNDGALGRNRILQPDTARMMHVIPNPILPPLHAMGLGFYQHDINGRRVLVHDGDTRFFHSQLNLFLDDNVGIFVSLNSSGRDGGADIVRAALFTKFADRYFPSVQVDGRVDPNIAARHARAMVGHYEVSDRSATNFLAVNLFRHPIAIEVDGDGNLIIPAFTGLDGAPKRWREITPWVWREVNGRERLAAQLVDGRPVRFSTDELSPLVVWDRLPWWRSTVWLQPLSKFAFAVLLLTIAAWPASAALRRYSGKPALLPAADRRVYLGLRIAALAGLIVPSIWVGTIAPIMTFTADENTIDFRIIMASLLTLVGYAGGLLLAFANGWMAWRNRGWASRLWSVTLILSFFILAWVAWQYKLLSFSTDF</sequence>
<protein>
    <submittedName>
        <fullName evidence="3">Serine hydrolase domain-containing protein</fullName>
        <ecNumber evidence="3">3.1.1.103</ecNumber>
    </submittedName>
</protein>
<dbReference type="PANTHER" id="PTHR46825:SF9">
    <property type="entry name" value="BETA-LACTAMASE-RELATED DOMAIN-CONTAINING PROTEIN"/>
    <property type="match status" value="1"/>
</dbReference>
<keyword evidence="1" id="KW-0812">Transmembrane</keyword>
<dbReference type="PANTHER" id="PTHR46825">
    <property type="entry name" value="D-ALANYL-D-ALANINE-CARBOXYPEPTIDASE/ENDOPEPTIDASE AMPH"/>
    <property type="match status" value="1"/>
</dbReference>
<dbReference type="InterPro" id="IPR012338">
    <property type="entry name" value="Beta-lactam/transpept-like"/>
</dbReference>
<organism evidence="3 4">
    <name type="scientific">Sphingosinicella rhizophila</name>
    <dbReference type="NCBI Taxonomy" id="3050082"/>
    <lineage>
        <taxon>Bacteria</taxon>
        <taxon>Pseudomonadati</taxon>
        <taxon>Pseudomonadota</taxon>
        <taxon>Alphaproteobacteria</taxon>
        <taxon>Sphingomonadales</taxon>
        <taxon>Sphingosinicellaceae</taxon>
        <taxon>Sphingosinicella</taxon>
    </lineage>
</organism>
<evidence type="ECO:0000259" key="2">
    <source>
        <dbReference type="Pfam" id="PF00144"/>
    </source>
</evidence>
<evidence type="ECO:0000313" key="3">
    <source>
        <dbReference type="EMBL" id="MDT9599181.1"/>
    </source>
</evidence>
<keyword evidence="1" id="KW-1133">Transmembrane helix</keyword>
<dbReference type="EC" id="3.1.1.103" evidence="3"/>
<gene>
    <name evidence="3" type="ORF">RQX22_09490</name>
</gene>
<dbReference type="Pfam" id="PF00144">
    <property type="entry name" value="Beta-lactamase"/>
    <property type="match status" value="1"/>
</dbReference>
<dbReference type="InterPro" id="IPR001466">
    <property type="entry name" value="Beta-lactam-related"/>
</dbReference>